<organism evidence="2 3">
    <name type="scientific">Roseovarius litorisediminis</name>
    <dbReference type="NCBI Taxonomy" id="1312363"/>
    <lineage>
        <taxon>Bacteria</taxon>
        <taxon>Pseudomonadati</taxon>
        <taxon>Pseudomonadota</taxon>
        <taxon>Alphaproteobacteria</taxon>
        <taxon>Rhodobacterales</taxon>
        <taxon>Roseobacteraceae</taxon>
        <taxon>Roseovarius</taxon>
    </lineage>
</organism>
<gene>
    <name evidence="2" type="ORF">PEL8287_02436</name>
</gene>
<evidence type="ECO:0000313" key="3">
    <source>
        <dbReference type="Proteomes" id="UP000193827"/>
    </source>
</evidence>
<dbReference type="Proteomes" id="UP000193827">
    <property type="component" value="Unassembled WGS sequence"/>
</dbReference>
<dbReference type="InterPro" id="IPR003593">
    <property type="entry name" value="AAA+_ATPase"/>
</dbReference>
<dbReference type="RefSeq" id="WP_235862288.1">
    <property type="nucleotide sequence ID" value="NZ_FWFL01000005.1"/>
</dbReference>
<dbReference type="GO" id="GO:0016887">
    <property type="term" value="F:ATP hydrolysis activity"/>
    <property type="evidence" value="ECO:0007669"/>
    <property type="project" value="InterPro"/>
</dbReference>
<dbReference type="SMART" id="SM00382">
    <property type="entry name" value="AAA"/>
    <property type="match status" value="1"/>
</dbReference>
<dbReference type="SUPFAM" id="SSF52540">
    <property type="entry name" value="P-loop containing nucleoside triphosphate hydrolases"/>
    <property type="match status" value="1"/>
</dbReference>
<feature type="domain" description="AAA+ ATPase" evidence="1">
    <location>
        <begin position="164"/>
        <end position="342"/>
    </location>
</feature>
<dbReference type="InterPro" id="IPR049945">
    <property type="entry name" value="AAA_22"/>
</dbReference>
<dbReference type="PANTHER" id="PTHR35894:SF1">
    <property type="entry name" value="PHOSPHORIBULOKINASE _ URIDINE KINASE FAMILY"/>
    <property type="match status" value="1"/>
</dbReference>
<keyword evidence="3" id="KW-1185">Reference proteome</keyword>
<name>A0A1Y5SU16_9RHOB</name>
<protein>
    <recommendedName>
        <fullName evidence="1">AAA+ ATPase domain-containing protein</fullName>
    </recommendedName>
</protein>
<reference evidence="2 3" key="1">
    <citation type="submission" date="2017-03" db="EMBL/GenBank/DDBJ databases">
        <authorList>
            <person name="Afonso C.L."/>
            <person name="Miller P.J."/>
            <person name="Scott M.A."/>
            <person name="Spackman E."/>
            <person name="Goraichik I."/>
            <person name="Dimitrov K.M."/>
            <person name="Suarez D.L."/>
            <person name="Swayne D.E."/>
        </authorList>
    </citation>
    <scope>NUCLEOTIDE SEQUENCE [LARGE SCALE GENOMIC DNA]</scope>
    <source>
        <strain evidence="2 3">CECT 8287</strain>
    </source>
</reference>
<evidence type="ECO:0000259" key="1">
    <source>
        <dbReference type="SMART" id="SM00382"/>
    </source>
</evidence>
<dbReference type="EMBL" id="FWFL01000005">
    <property type="protein sequence ID" value="SLN46931.1"/>
    <property type="molecule type" value="Genomic_DNA"/>
</dbReference>
<dbReference type="AlphaFoldDB" id="A0A1Y5SU16"/>
<proteinExistence type="predicted"/>
<evidence type="ECO:0000313" key="2">
    <source>
        <dbReference type="EMBL" id="SLN46931.1"/>
    </source>
</evidence>
<dbReference type="InterPro" id="IPR027417">
    <property type="entry name" value="P-loop_NTPase"/>
</dbReference>
<accession>A0A1Y5SU16</accession>
<dbReference type="Gene3D" id="3.40.50.300">
    <property type="entry name" value="P-loop containing nucleotide triphosphate hydrolases"/>
    <property type="match status" value="1"/>
</dbReference>
<sequence>MIKQSFGTDGVLLPHFIHKLRFFLRSRKKSRPVSDVSDTGDAYPSPDVLRERADEQVNSATPNQPVKGPLKLQSDFLIAPIGTNESPIGAQFETNEGGFDKIDPPEPVREVKEQSSENSILDIYTDYFGLNVRPFSLVPDPDFIFWSPAHRRAYTMLEYGLLTRSPITLITGEVGSGKTTLLHHLLKNIDDRIKVGLVANAQGSRGELLRWVMMSLGKRISADTNYVDMFEAFQKLLIDEYAQGGRVVIIFDEAQNLSRESLEELRMFTNINSNKDELLQLVIVGQPELREMIRQPGLRQFAQRVAANFHLGAMDSTTVYDYIGHRLRAAGAAKNLFHRSASDLIFEKTNGVPRLVNQLCDLAMVYTFTNNQKIVTYRTVQQVLDDGAFFGAGSFDSSESSNL</sequence>
<dbReference type="Pfam" id="PF13401">
    <property type="entry name" value="AAA_22"/>
    <property type="match status" value="1"/>
</dbReference>
<dbReference type="InterPro" id="IPR052026">
    <property type="entry name" value="ExeA_AAA_ATPase_DNA-bind"/>
</dbReference>
<dbReference type="PANTHER" id="PTHR35894">
    <property type="entry name" value="GENERAL SECRETION PATHWAY PROTEIN A-RELATED"/>
    <property type="match status" value="1"/>
</dbReference>